<keyword evidence="1" id="KW-0732">Signal</keyword>
<protein>
    <recommendedName>
        <fullName evidence="4">Ceramidase</fullName>
    </recommendedName>
</protein>
<dbReference type="STRING" id="1387353.BSF38_02945"/>
<evidence type="ECO:0000313" key="2">
    <source>
        <dbReference type="EMBL" id="APW61431.1"/>
    </source>
</evidence>
<feature type="chain" id="PRO_5012052611" description="Ceramidase" evidence="1">
    <location>
        <begin position="34"/>
        <end position="519"/>
    </location>
</feature>
<dbReference type="KEGG" id="pbor:BSF38_02945"/>
<reference evidence="3" key="1">
    <citation type="submission" date="2016-12" db="EMBL/GenBank/DDBJ databases">
        <title>Comparative genomics of four Isosphaeraceae planctomycetes: a common pool of plasmids and glycoside hydrolase genes.</title>
        <authorList>
            <person name="Ivanova A."/>
        </authorList>
    </citation>
    <scope>NUCLEOTIDE SEQUENCE [LARGE SCALE GENOMIC DNA]</scope>
    <source>
        <strain evidence="3">PX4</strain>
    </source>
</reference>
<dbReference type="RefSeq" id="WP_145952131.1">
    <property type="nucleotide sequence ID" value="NZ_CP019082.1"/>
</dbReference>
<name>A0A1U7CR73_9BACT</name>
<accession>A0A1U7CR73</accession>
<dbReference type="AlphaFoldDB" id="A0A1U7CR73"/>
<dbReference type="OrthoDB" id="9790058at2"/>
<feature type="signal peptide" evidence="1">
    <location>
        <begin position="1"/>
        <end position="33"/>
    </location>
</feature>
<evidence type="ECO:0000256" key="1">
    <source>
        <dbReference type="SAM" id="SignalP"/>
    </source>
</evidence>
<proteinExistence type="predicted"/>
<evidence type="ECO:0000313" key="3">
    <source>
        <dbReference type="Proteomes" id="UP000186309"/>
    </source>
</evidence>
<dbReference type="Proteomes" id="UP000186309">
    <property type="component" value="Chromosome"/>
</dbReference>
<sequence>MQLQNQHRRSGWAASCVLSAGAVLGLLAVDAGAAAPAVFKAGFAERDVSPAIGAEQPGDYGKAYHKSFHDACKARASVFDDGANRVAIVGLDALFIRAKTVREVREAIEKKCGIPAASILISASHSHAAGPTGLFLPGEFDHASPEVRALVYDQTVVADPAYLEKVKQGIIDAVCEADARRVEARCDAGFGLAENTAFNRRFLMKQGHAMTHPGQGNPDIVKPAGPTDPQVGVLGAWAADGKFLGCIVNFACHATTGPGGISADYINYVEKTIRGLMGDDAVVVFLPGMAGDVTQVDNRSPYKIAQFGEVSARFVGGRVGAEALKALLAMEQHAGPLGPVKSVSRVLKIKRRAPSPAHVAEALELVKQDPKKVDHVKWIFAKETVVLDARIAKEPVVDVEVQAVQVGPAVFLTSPAEYFCQYGLDLKAGSKFPFTFPVSLANDVIGYVPHEDALSPTGGGYETRLTSYSNMEPTAGRQITDALLGLAATLTPGTVPKPPALPPFKGQAWGYGSLPPQLD</sequence>
<keyword evidence="3" id="KW-1185">Reference proteome</keyword>
<dbReference type="EMBL" id="CP019082">
    <property type="protein sequence ID" value="APW61431.1"/>
    <property type="molecule type" value="Genomic_DNA"/>
</dbReference>
<organism evidence="2 3">
    <name type="scientific">Paludisphaera borealis</name>
    <dbReference type="NCBI Taxonomy" id="1387353"/>
    <lineage>
        <taxon>Bacteria</taxon>
        <taxon>Pseudomonadati</taxon>
        <taxon>Planctomycetota</taxon>
        <taxon>Planctomycetia</taxon>
        <taxon>Isosphaerales</taxon>
        <taxon>Isosphaeraceae</taxon>
        <taxon>Paludisphaera</taxon>
    </lineage>
</organism>
<gene>
    <name evidence="2" type="ORF">BSF38_02945</name>
</gene>
<evidence type="ECO:0008006" key="4">
    <source>
        <dbReference type="Google" id="ProtNLM"/>
    </source>
</evidence>